<name>A0A448AWN5_CHRGE</name>
<organism evidence="2 3">
    <name type="scientific">Chryseobacterium gleum</name>
    <name type="common">Flavobacterium gleum</name>
    <dbReference type="NCBI Taxonomy" id="250"/>
    <lineage>
        <taxon>Bacteria</taxon>
        <taxon>Pseudomonadati</taxon>
        <taxon>Bacteroidota</taxon>
        <taxon>Flavobacteriia</taxon>
        <taxon>Flavobacteriales</taxon>
        <taxon>Weeksellaceae</taxon>
        <taxon>Chryseobacterium group</taxon>
        <taxon>Chryseobacterium</taxon>
    </lineage>
</organism>
<reference evidence="2 3" key="1">
    <citation type="submission" date="2018-12" db="EMBL/GenBank/DDBJ databases">
        <authorList>
            <consortium name="Pathogen Informatics"/>
        </authorList>
    </citation>
    <scope>NUCLEOTIDE SEQUENCE [LARGE SCALE GENOMIC DNA]</scope>
    <source>
        <strain evidence="2 3">NCTC11432</strain>
    </source>
</reference>
<dbReference type="AlphaFoldDB" id="A0A448AWN5"/>
<gene>
    <name evidence="2" type="ORF">NCTC11432_00246</name>
</gene>
<accession>A0A448AWN5</accession>
<sequence length="121" mass="13708">MGIRCIFSVVFFFVSVNIFAQADDVQINVRLYPTQMLAVGGDSEMIDETNETAQPEISSVTISSPSGFQLGIQQNENEEYNLIKSHHGVIEKKFIINQKIDKIIKQFKDKSTFMMLTLISQ</sequence>
<evidence type="ECO:0000313" key="2">
    <source>
        <dbReference type="EMBL" id="VEE04673.1"/>
    </source>
</evidence>
<dbReference type="STRING" id="525257.HMPREF0204_14236"/>
<evidence type="ECO:0000256" key="1">
    <source>
        <dbReference type="SAM" id="SignalP"/>
    </source>
</evidence>
<evidence type="ECO:0000313" key="3">
    <source>
        <dbReference type="Proteomes" id="UP000279227"/>
    </source>
</evidence>
<dbReference type="KEGG" id="cgle:NCTC11432_00246"/>
<dbReference type="Proteomes" id="UP000279227">
    <property type="component" value="Chromosome"/>
</dbReference>
<feature type="chain" id="PRO_5019430945" description="Bacteroides conjugative transposon TraN protein" evidence="1">
    <location>
        <begin position="23"/>
        <end position="121"/>
    </location>
</feature>
<evidence type="ECO:0008006" key="4">
    <source>
        <dbReference type="Google" id="ProtNLM"/>
    </source>
</evidence>
<dbReference type="EMBL" id="LR134289">
    <property type="protein sequence ID" value="VEE04673.1"/>
    <property type="molecule type" value="Genomic_DNA"/>
</dbReference>
<proteinExistence type="predicted"/>
<feature type="signal peptide" evidence="1">
    <location>
        <begin position="1"/>
        <end position="22"/>
    </location>
</feature>
<protein>
    <recommendedName>
        <fullName evidence="4">Bacteroides conjugative transposon TraN protein</fullName>
    </recommendedName>
</protein>
<keyword evidence="1" id="KW-0732">Signal</keyword>